<keyword evidence="6 10" id="KW-0418">Kinase</keyword>
<dbReference type="SUPFAM" id="SSF55874">
    <property type="entry name" value="ATPase domain of HSP90 chaperone/DNA topoisomerase II/histidine kinase"/>
    <property type="match status" value="1"/>
</dbReference>
<feature type="domain" description="Histidine kinase" evidence="9">
    <location>
        <begin position="209"/>
        <end position="420"/>
    </location>
</feature>
<dbReference type="CDD" id="cd00075">
    <property type="entry name" value="HATPase"/>
    <property type="match status" value="1"/>
</dbReference>
<dbReference type="EMBL" id="LBWR01000001">
    <property type="protein sequence ID" value="KKR13077.1"/>
    <property type="molecule type" value="Genomic_DNA"/>
</dbReference>
<keyword evidence="3" id="KW-0597">Phosphoprotein</keyword>
<dbReference type="Pfam" id="PF01590">
    <property type="entry name" value="GAF"/>
    <property type="match status" value="1"/>
</dbReference>
<keyword evidence="8" id="KW-0902">Two-component regulatory system</keyword>
<comment type="catalytic activity">
    <reaction evidence="1">
        <text>ATP + protein L-histidine = ADP + protein N-phospho-L-histidine.</text>
        <dbReference type="EC" id="2.7.13.3"/>
    </reaction>
</comment>
<dbReference type="AlphaFoldDB" id="A0A0G0RHD3"/>
<keyword evidence="7" id="KW-0067">ATP-binding</keyword>
<reference evidence="10 11" key="1">
    <citation type="journal article" date="2015" name="Nature">
        <title>rRNA introns, odd ribosomes, and small enigmatic genomes across a large radiation of phyla.</title>
        <authorList>
            <person name="Brown C.T."/>
            <person name="Hug L.A."/>
            <person name="Thomas B.C."/>
            <person name="Sharon I."/>
            <person name="Castelle C.J."/>
            <person name="Singh A."/>
            <person name="Wilkins M.J."/>
            <person name="Williams K.H."/>
            <person name="Banfield J.F."/>
        </authorList>
    </citation>
    <scope>NUCLEOTIDE SEQUENCE [LARGE SCALE GENOMIC DNA]</scope>
</reference>
<dbReference type="Pfam" id="PF02518">
    <property type="entry name" value="HATPase_c"/>
    <property type="match status" value="1"/>
</dbReference>
<evidence type="ECO:0000259" key="9">
    <source>
        <dbReference type="PROSITE" id="PS50109"/>
    </source>
</evidence>
<evidence type="ECO:0000256" key="6">
    <source>
        <dbReference type="ARBA" id="ARBA00022777"/>
    </source>
</evidence>
<dbReference type="InterPro" id="IPR005467">
    <property type="entry name" value="His_kinase_dom"/>
</dbReference>
<dbReference type="PROSITE" id="PS50109">
    <property type="entry name" value="HIS_KIN"/>
    <property type="match status" value="1"/>
</dbReference>
<dbReference type="PRINTS" id="PR00344">
    <property type="entry name" value="BCTRLSENSOR"/>
</dbReference>
<accession>A0A0G0RHD3</accession>
<protein>
    <recommendedName>
        <fullName evidence="2">histidine kinase</fullName>
        <ecNumber evidence="2">2.7.13.3</ecNumber>
    </recommendedName>
</protein>
<evidence type="ECO:0000256" key="4">
    <source>
        <dbReference type="ARBA" id="ARBA00022679"/>
    </source>
</evidence>
<gene>
    <name evidence="10" type="ORF">UT41_C0001G0621</name>
</gene>
<name>A0A0G0RHD3_9BACT</name>
<dbReference type="Gene3D" id="1.10.287.130">
    <property type="match status" value="1"/>
</dbReference>
<keyword evidence="5" id="KW-0547">Nucleotide-binding</keyword>
<dbReference type="SUPFAM" id="SSF55781">
    <property type="entry name" value="GAF domain-like"/>
    <property type="match status" value="1"/>
</dbReference>
<dbReference type="GO" id="GO:0000155">
    <property type="term" value="F:phosphorelay sensor kinase activity"/>
    <property type="evidence" value="ECO:0007669"/>
    <property type="project" value="InterPro"/>
</dbReference>
<dbReference type="InterPro" id="IPR003594">
    <property type="entry name" value="HATPase_dom"/>
</dbReference>
<dbReference type="Gene3D" id="3.30.565.10">
    <property type="entry name" value="Histidine kinase-like ATPase, C-terminal domain"/>
    <property type="match status" value="1"/>
</dbReference>
<sequence>MSGLEAVAMTLTTHKEKVDYMNKELDLIKAVVAIAEQLITSRDYRKSLEIIVNSLSQLTGAARSCIMIENQKGEFVIKAGCPTGGHGVNMVVTPAIGENFLRSVIKNGEMVVIDNPREDERVEYMRGLAYTYDLAKILFIPLTYHGDTIGILALDFSRGHEEVQLPADLVGMLANLAAGAIGSEYERRRNEAKTMQAERACVLGRNEADLAHKFRNALTIVVGYARRAEKAHKAKKYRATRENIEASLRGAEELEVFTNDLLRFANPKEVYPEPVRLNALIEERVLSTVGDMQGVEIILDPALSEIFVMVDPVRIGFATIDLVRNAEQETEEVALEDRRIVVTTKLMRRKKCAVITCANNGKIIPPNDWETIFSPFYTTKSGGTGLGLPNVRQSAELHGGTARVVMSTTEQTVFEITLPL</sequence>
<comment type="caution">
    <text evidence="10">The sequence shown here is derived from an EMBL/GenBank/DDBJ whole genome shotgun (WGS) entry which is preliminary data.</text>
</comment>
<proteinExistence type="predicted"/>
<dbReference type="Proteomes" id="UP000034665">
    <property type="component" value="Unassembled WGS sequence"/>
</dbReference>
<evidence type="ECO:0000313" key="10">
    <source>
        <dbReference type="EMBL" id="KKR13077.1"/>
    </source>
</evidence>
<dbReference type="EC" id="2.7.13.3" evidence="2"/>
<dbReference type="InterPro" id="IPR004358">
    <property type="entry name" value="Sig_transdc_His_kin-like_C"/>
</dbReference>
<evidence type="ECO:0000256" key="8">
    <source>
        <dbReference type="ARBA" id="ARBA00023012"/>
    </source>
</evidence>
<dbReference type="InterPro" id="IPR036890">
    <property type="entry name" value="HATPase_C_sf"/>
</dbReference>
<keyword evidence="4" id="KW-0808">Transferase</keyword>
<dbReference type="PANTHER" id="PTHR43065">
    <property type="entry name" value="SENSOR HISTIDINE KINASE"/>
    <property type="match status" value="1"/>
</dbReference>
<dbReference type="STRING" id="1619013.UT41_C0001G0621"/>
<dbReference type="PANTHER" id="PTHR43065:SF10">
    <property type="entry name" value="PEROXIDE STRESS-ACTIVATED HISTIDINE KINASE MAK3"/>
    <property type="match status" value="1"/>
</dbReference>
<dbReference type="InterPro" id="IPR036097">
    <property type="entry name" value="HisK_dim/P_sf"/>
</dbReference>
<dbReference type="GO" id="GO:0005524">
    <property type="term" value="F:ATP binding"/>
    <property type="evidence" value="ECO:0007669"/>
    <property type="project" value="UniProtKB-KW"/>
</dbReference>
<evidence type="ECO:0000256" key="7">
    <source>
        <dbReference type="ARBA" id="ARBA00022840"/>
    </source>
</evidence>
<evidence type="ECO:0000313" key="11">
    <source>
        <dbReference type="Proteomes" id="UP000034665"/>
    </source>
</evidence>
<dbReference type="SUPFAM" id="SSF47384">
    <property type="entry name" value="Homodimeric domain of signal transducing histidine kinase"/>
    <property type="match status" value="1"/>
</dbReference>
<evidence type="ECO:0000256" key="1">
    <source>
        <dbReference type="ARBA" id="ARBA00000085"/>
    </source>
</evidence>
<evidence type="ECO:0000256" key="3">
    <source>
        <dbReference type="ARBA" id="ARBA00022553"/>
    </source>
</evidence>
<dbReference type="SMART" id="SM00065">
    <property type="entry name" value="GAF"/>
    <property type="match status" value="1"/>
</dbReference>
<dbReference type="Gene3D" id="3.30.450.40">
    <property type="match status" value="1"/>
</dbReference>
<dbReference type="SMART" id="SM00387">
    <property type="entry name" value="HATPase_c"/>
    <property type="match status" value="1"/>
</dbReference>
<evidence type="ECO:0000256" key="5">
    <source>
        <dbReference type="ARBA" id="ARBA00022741"/>
    </source>
</evidence>
<dbReference type="InterPro" id="IPR029016">
    <property type="entry name" value="GAF-like_dom_sf"/>
</dbReference>
<organism evidence="10 11">
    <name type="scientific">Candidatus Wolfebacteria bacterium GW2011_GWC2_39_22</name>
    <dbReference type="NCBI Taxonomy" id="1619013"/>
    <lineage>
        <taxon>Bacteria</taxon>
        <taxon>Candidatus Wolfeibacteriota</taxon>
    </lineage>
</organism>
<dbReference type="InterPro" id="IPR003018">
    <property type="entry name" value="GAF"/>
</dbReference>
<evidence type="ECO:0000256" key="2">
    <source>
        <dbReference type="ARBA" id="ARBA00012438"/>
    </source>
</evidence>